<protein>
    <submittedName>
        <fullName evidence="1">Uncharacterized protein</fullName>
    </submittedName>
</protein>
<reference evidence="1" key="1">
    <citation type="submission" date="2022-04" db="EMBL/GenBank/DDBJ databases">
        <title>Jade perch genome.</title>
        <authorList>
            <person name="Chao B."/>
        </authorList>
    </citation>
    <scope>NUCLEOTIDE SEQUENCE</scope>
    <source>
        <strain evidence="1">CB-2022</strain>
    </source>
</reference>
<accession>A0ACB8VTP2</accession>
<sequence length="1057" mass="118234">MHQRSLSELQGVSTRWGASTQRTTQDRAWWSCEQRRGAAHRCLCPPRGPPLWAWLLLGALVVPGAWSFLSEEQEELLVELHNHYRGQVSPSAAAMMPLRWDSSLKLIAEGYAAKCVWNHNPELEETGENLFAGTGPLDLREALEKWFLEHLDYDYHNNSCDEDKMCGHYTQMVWADTHRVGCAFHLCNNMEGLDWERVSFLVCNYYPAGNYEDERPYVEGDWCSRCPENLQKCENNLCVADTEEDVGDDEGDEEKESWTVIPPPATSDLPLLPTEKEEEEEQDVVPPPATTEAHVQPPTTTTPPSVAVTSSWDSEDLPPPATPAPGTPLPEVPSTTLRKEEEKRQEATDKRGDFLTSDLPFFPFLLSPPHPPSSPPNSHLCEEESQNGLSSHSDEVSSLLKAKTHEPSHHRHREELHFVDEYGQPITMQVEGRRGRGHRRRRSRCTIECNAPTERHWEALRAMGLMEGEEGQGDGYGAGPYYSHMTVSPDLYSTNGHMMMSPDVYPPNGYLPRSSNDQHPGNNYLPSVSYSLDHLDRLDYQGPEMLPYQPNSESCLIGCYNTEEMEPKNFPRQSDFRPPWRSDRHLGYLPLSELDSGLGCGPDSPHHRVALSEAETDAMSSLPGHTPSSQGSSSSSESLISSEPSDSGFHSVSTGEHRRLHKIHGSHAHRQTHHLRSGHSPREQRGRWDLESIPETTPVTHSGAQQASRCTVGNSTTTTVHFHRAERSPTLPRHHSPPSPSIGCHTEPCQRRALWLEQQQGGGRMTEAPGRSRTITDLSEGQRRRRASHPNMADPNALRNKLQNGQPGTASNTLGPRSRASYPSNCHPNSHLSIDRTSLTNHQNALRNIQGKNRSREEDSVSKSPGSGSSGASDWRGFQTLGNRTGNPKSSAATFYSTLGAPQRSPRSPPSPRSRLSNQKSVRNQLLKARAYRLARERSEVTTDEEVRGEGEREGEEEGEDGRWAGRYWSRTERRRHLALSRQHRERRGGGDELAGGLQGALSSQTVLELSHMKQNRLRNSKLLDDWTTVEELLTHGTRVESDSQLCPSPLLSVTTV</sequence>
<comment type="caution">
    <text evidence="1">The sequence shown here is derived from an EMBL/GenBank/DDBJ whole genome shotgun (WGS) entry which is preliminary data.</text>
</comment>
<keyword evidence="2" id="KW-1185">Reference proteome</keyword>
<evidence type="ECO:0000313" key="1">
    <source>
        <dbReference type="EMBL" id="KAI3357893.1"/>
    </source>
</evidence>
<proteinExistence type="predicted"/>
<dbReference type="Proteomes" id="UP000831701">
    <property type="component" value="Chromosome 19"/>
</dbReference>
<gene>
    <name evidence="1" type="ORF">L3Q82_016276</name>
</gene>
<name>A0ACB8VTP2_9TELE</name>
<organism evidence="1 2">
    <name type="scientific">Scortum barcoo</name>
    <name type="common">barcoo grunter</name>
    <dbReference type="NCBI Taxonomy" id="214431"/>
    <lineage>
        <taxon>Eukaryota</taxon>
        <taxon>Metazoa</taxon>
        <taxon>Chordata</taxon>
        <taxon>Craniata</taxon>
        <taxon>Vertebrata</taxon>
        <taxon>Euteleostomi</taxon>
        <taxon>Actinopterygii</taxon>
        <taxon>Neopterygii</taxon>
        <taxon>Teleostei</taxon>
        <taxon>Neoteleostei</taxon>
        <taxon>Acanthomorphata</taxon>
        <taxon>Eupercaria</taxon>
        <taxon>Centrarchiformes</taxon>
        <taxon>Terapontoidei</taxon>
        <taxon>Terapontidae</taxon>
        <taxon>Scortum</taxon>
    </lineage>
</organism>
<dbReference type="EMBL" id="CM041549">
    <property type="protein sequence ID" value="KAI3357893.1"/>
    <property type="molecule type" value="Genomic_DNA"/>
</dbReference>
<evidence type="ECO:0000313" key="2">
    <source>
        <dbReference type="Proteomes" id="UP000831701"/>
    </source>
</evidence>